<evidence type="ECO:0000313" key="3">
    <source>
        <dbReference type="Proteomes" id="UP000641152"/>
    </source>
</evidence>
<dbReference type="RefSeq" id="WP_165385901.1">
    <property type="nucleotide sequence ID" value="NZ_CAJHIU010000001.1"/>
</dbReference>
<keyword evidence="1" id="KW-0472">Membrane</keyword>
<gene>
    <name evidence="2" type="ORF">EBB_03440</name>
</gene>
<name>A0ABR9D918_9GAMM</name>
<evidence type="ECO:0000313" key="2">
    <source>
        <dbReference type="EMBL" id="MBD9359614.1"/>
    </source>
</evidence>
<accession>A0ABR9D918</accession>
<keyword evidence="1" id="KW-0812">Transmembrane</keyword>
<keyword evidence="3" id="KW-1185">Reference proteome</keyword>
<reference evidence="2 3" key="1">
    <citation type="submission" date="2020-09" db="EMBL/GenBank/DDBJ databases">
        <title>Methylomonas albis sp. nov. and Methylomonas fluvii sp. nov.: Two cold-adapted methanotrophs from the River Elbe and an amended description of Methylovulum psychrotolerans strain Eb1.</title>
        <authorList>
            <person name="Bussmann I.K."/>
            <person name="Klings K.-W."/>
            <person name="Warnstedt J."/>
            <person name="Hoppert M."/>
            <person name="Saborowski A."/>
            <person name="Horn F."/>
            <person name="Liebner S."/>
        </authorList>
    </citation>
    <scope>NUCLEOTIDE SEQUENCE [LARGE SCALE GENOMIC DNA]</scope>
    <source>
        <strain evidence="2 3">EbB</strain>
    </source>
</reference>
<dbReference type="EMBL" id="JACXST010000001">
    <property type="protein sequence ID" value="MBD9359614.1"/>
    <property type="molecule type" value="Genomic_DNA"/>
</dbReference>
<protein>
    <submittedName>
        <fullName evidence="2">Uncharacterized protein</fullName>
    </submittedName>
</protein>
<sequence>MNISKNIYRDVMIGLFFVTGVLSFVSGQFILSTLLFGSASLASNLNQATPARV</sequence>
<organism evidence="2 3">
    <name type="scientific">Methylomonas fluvii</name>
    <dbReference type="NCBI Taxonomy" id="1854564"/>
    <lineage>
        <taxon>Bacteria</taxon>
        <taxon>Pseudomonadati</taxon>
        <taxon>Pseudomonadota</taxon>
        <taxon>Gammaproteobacteria</taxon>
        <taxon>Methylococcales</taxon>
        <taxon>Methylococcaceae</taxon>
        <taxon>Methylomonas</taxon>
    </lineage>
</organism>
<feature type="transmembrane region" description="Helical" evidence="1">
    <location>
        <begin position="12"/>
        <end position="36"/>
    </location>
</feature>
<comment type="caution">
    <text evidence="2">The sequence shown here is derived from an EMBL/GenBank/DDBJ whole genome shotgun (WGS) entry which is preliminary data.</text>
</comment>
<keyword evidence="1" id="KW-1133">Transmembrane helix</keyword>
<dbReference type="Proteomes" id="UP000641152">
    <property type="component" value="Unassembled WGS sequence"/>
</dbReference>
<evidence type="ECO:0000256" key="1">
    <source>
        <dbReference type="SAM" id="Phobius"/>
    </source>
</evidence>
<proteinExistence type="predicted"/>